<dbReference type="KEGG" id="tcn:H9L16_06620"/>
<dbReference type="Proteomes" id="UP000515804">
    <property type="component" value="Chromosome"/>
</dbReference>
<dbReference type="InterPro" id="IPR005358">
    <property type="entry name" value="Puta_zinc/iron-chelating_dom"/>
</dbReference>
<evidence type="ECO:0000313" key="2">
    <source>
        <dbReference type="Proteomes" id="UP000515804"/>
    </source>
</evidence>
<dbReference type="EMBL" id="CP060719">
    <property type="protein sequence ID" value="QNN71223.1"/>
    <property type="molecule type" value="Genomic_DNA"/>
</dbReference>
<organism evidence="1 2">
    <name type="scientific">Thermomonas carbonis</name>
    <dbReference type="NCBI Taxonomy" id="1463158"/>
    <lineage>
        <taxon>Bacteria</taxon>
        <taxon>Pseudomonadati</taxon>
        <taxon>Pseudomonadota</taxon>
        <taxon>Gammaproteobacteria</taxon>
        <taxon>Lysobacterales</taxon>
        <taxon>Lysobacteraceae</taxon>
        <taxon>Thermomonas</taxon>
    </lineage>
</organism>
<gene>
    <name evidence="1" type="ORF">H9L16_06620</name>
</gene>
<protein>
    <submittedName>
        <fullName evidence="1">YkgJ family cysteine cluster protein</fullName>
    </submittedName>
</protein>
<evidence type="ECO:0000313" key="1">
    <source>
        <dbReference type="EMBL" id="QNN71223.1"/>
    </source>
</evidence>
<name>A0A7G9STP8_9GAMM</name>
<keyword evidence="2" id="KW-1185">Reference proteome</keyword>
<accession>A0A7G9STP8</accession>
<dbReference type="Pfam" id="PF03692">
    <property type="entry name" value="CxxCxxCC"/>
    <property type="match status" value="1"/>
</dbReference>
<dbReference type="RefSeq" id="WP_187553738.1">
    <property type="nucleotide sequence ID" value="NZ_BMZL01000002.1"/>
</dbReference>
<dbReference type="AlphaFoldDB" id="A0A7G9STP8"/>
<reference evidence="1 2" key="1">
    <citation type="submission" date="2020-08" db="EMBL/GenBank/DDBJ databases">
        <title>Genome sequence of Thermomonas carbonis KCTC 42013T.</title>
        <authorList>
            <person name="Hyun D.-W."/>
            <person name="Bae J.-W."/>
        </authorList>
    </citation>
    <scope>NUCLEOTIDE SEQUENCE [LARGE SCALE GENOMIC DNA]</scope>
    <source>
        <strain evidence="1 2">KCTC 42013</strain>
    </source>
</reference>
<proteinExistence type="predicted"/>
<sequence>MPAPRRIELVLRIDGEALRVSAPQPPSRARLDELLPAMQAIDNAAIDHAVRKNEANTGAYVTCAKGCSACCRAQPVPVTPPEAHALLLLVEAMPAPRRREIEARFADRVARLRDAGLADAFLHRDPDLSLDGARTLARDYFALGLACPFLEDDACSIHPQRPFVCRQYLVTSDPALCANPFENPVDVVPMPLQAAIAMLSAASAVMSTPQHTVPLTLALEHARLHRAALRQRVDAEPVFRHWLQALSSG</sequence>